<evidence type="ECO:0000313" key="2">
    <source>
        <dbReference type="Proteomes" id="UP001055879"/>
    </source>
</evidence>
<reference evidence="1 2" key="2">
    <citation type="journal article" date="2022" name="Mol. Ecol. Resour.">
        <title>The genomes of chicory, endive, great burdock and yacon provide insights into Asteraceae paleo-polyploidization history and plant inulin production.</title>
        <authorList>
            <person name="Fan W."/>
            <person name="Wang S."/>
            <person name="Wang H."/>
            <person name="Wang A."/>
            <person name="Jiang F."/>
            <person name="Liu H."/>
            <person name="Zhao H."/>
            <person name="Xu D."/>
            <person name="Zhang Y."/>
        </authorList>
    </citation>
    <scope>NUCLEOTIDE SEQUENCE [LARGE SCALE GENOMIC DNA]</scope>
    <source>
        <strain evidence="2">cv. Niubang</strain>
    </source>
</reference>
<gene>
    <name evidence="1" type="ORF">L6452_18270</name>
</gene>
<dbReference type="EMBL" id="CM042051">
    <property type="protein sequence ID" value="KAI3729609.1"/>
    <property type="molecule type" value="Genomic_DNA"/>
</dbReference>
<sequence>MENENQESNHELWIKEVPSNEEVGQMDHKYKFGARSQSFPQRSSIINQELGEEQHGYNRCNSDVLGRGEKQPLHLSDSPELAKKPRDWTLGDGYLHLSNSRGDQPSGITQPCNVYAEEKQLFFRRTCSSRKKFLSGQPNWLRKRKAHRFAVDESLHVSLLAHCVESRTQWL</sequence>
<name>A0ACB9C5W2_ARCLA</name>
<comment type="caution">
    <text evidence="1">The sequence shown here is derived from an EMBL/GenBank/DDBJ whole genome shotgun (WGS) entry which is preliminary data.</text>
</comment>
<keyword evidence="2" id="KW-1185">Reference proteome</keyword>
<proteinExistence type="predicted"/>
<reference evidence="2" key="1">
    <citation type="journal article" date="2022" name="Mol. Ecol. Resour.">
        <title>The genomes of chicory, endive, great burdock and yacon provide insights into Asteraceae palaeo-polyploidization history and plant inulin production.</title>
        <authorList>
            <person name="Fan W."/>
            <person name="Wang S."/>
            <person name="Wang H."/>
            <person name="Wang A."/>
            <person name="Jiang F."/>
            <person name="Liu H."/>
            <person name="Zhao H."/>
            <person name="Xu D."/>
            <person name="Zhang Y."/>
        </authorList>
    </citation>
    <scope>NUCLEOTIDE SEQUENCE [LARGE SCALE GENOMIC DNA]</scope>
    <source>
        <strain evidence="2">cv. Niubang</strain>
    </source>
</reference>
<dbReference type="Proteomes" id="UP001055879">
    <property type="component" value="Linkage Group LG05"/>
</dbReference>
<organism evidence="1 2">
    <name type="scientific">Arctium lappa</name>
    <name type="common">Greater burdock</name>
    <name type="synonym">Lappa major</name>
    <dbReference type="NCBI Taxonomy" id="4217"/>
    <lineage>
        <taxon>Eukaryota</taxon>
        <taxon>Viridiplantae</taxon>
        <taxon>Streptophyta</taxon>
        <taxon>Embryophyta</taxon>
        <taxon>Tracheophyta</taxon>
        <taxon>Spermatophyta</taxon>
        <taxon>Magnoliopsida</taxon>
        <taxon>eudicotyledons</taxon>
        <taxon>Gunneridae</taxon>
        <taxon>Pentapetalae</taxon>
        <taxon>asterids</taxon>
        <taxon>campanulids</taxon>
        <taxon>Asterales</taxon>
        <taxon>Asteraceae</taxon>
        <taxon>Carduoideae</taxon>
        <taxon>Cardueae</taxon>
        <taxon>Arctiinae</taxon>
        <taxon>Arctium</taxon>
    </lineage>
</organism>
<accession>A0ACB9C5W2</accession>
<evidence type="ECO:0000313" key="1">
    <source>
        <dbReference type="EMBL" id="KAI3729609.1"/>
    </source>
</evidence>
<protein>
    <submittedName>
        <fullName evidence="1">Uncharacterized protein</fullName>
    </submittedName>
</protein>